<feature type="transmembrane region" description="Helical" evidence="1">
    <location>
        <begin position="16"/>
        <end position="38"/>
    </location>
</feature>
<gene>
    <name evidence="2" type="ORF">FOC49_04170</name>
</gene>
<keyword evidence="3" id="KW-1185">Reference proteome</keyword>
<dbReference type="Proteomes" id="UP000425411">
    <property type="component" value="Chromosome"/>
</dbReference>
<feature type="transmembrane region" description="Helical" evidence="1">
    <location>
        <begin position="50"/>
        <end position="67"/>
    </location>
</feature>
<keyword evidence="1" id="KW-0812">Transmembrane</keyword>
<reference evidence="2 3" key="1">
    <citation type="submission" date="2019-11" db="EMBL/GenBank/DDBJ databases">
        <title>FDA dAtabase for Regulatory Grade micrObial Sequences (FDA-ARGOS): Supporting development and validation of Infectious Disease Dx tests.</title>
        <authorList>
            <person name="Turner S."/>
            <person name="Byrd R."/>
            <person name="Tallon L."/>
            <person name="Sadzewicz L."/>
            <person name="Vavikolanu K."/>
            <person name="Mehta A."/>
            <person name="Aluvathingal J."/>
            <person name="Nadendla S."/>
            <person name="Myers T."/>
            <person name="Yan Y."/>
            <person name="Sichtig H."/>
        </authorList>
    </citation>
    <scope>NUCLEOTIDE SEQUENCE [LARGE SCALE GENOMIC DNA]</scope>
    <source>
        <strain evidence="2 3">FDAARGOS_741</strain>
    </source>
</reference>
<organism evidence="2 3">
    <name type="scientific">Gemella morbillorum</name>
    <dbReference type="NCBI Taxonomy" id="29391"/>
    <lineage>
        <taxon>Bacteria</taxon>
        <taxon>Bacillati</taxon>
        <taxon>Bacillota</taxon>
        <taxon>Bacilli</taxon>
        <taxon>Bacillales</taxon>
        <taxon>Gemellaceae</taxon>
        <taxon>Gemella</taxon>
    </lineage>
</organism>
<name>A0AAP9KT63_9BACL</name>
<dbReference type="AlphaFoldDB" id="A0AAP9KT63"/>
<evidence type="ECO:0000313" key="2">
    <source>
        <dbReference type="EMBL" id="QGS09118.1"/>
    </source>
</evidence>
<sequence>MERYEFVATTTNKEKMITVIFSVTMVGLLVGLALVSYYFELDNYIKPYSLFKSLTIVLILGICFLSARKLQELLSKKYVVELDGNNIRIWGNDKEIMSGTVIFCEIDYNKQKVGDKALRVDIYTHTDKIKFRARSKRVRTIEGEYTWNPLGTGEVSDIETLLSLGRKLKDIT</sequence>
<keyword evidence="1" id="KW-0472">Membrane</keyword>
<evidence type="ECO:0000313" key="3">
    <source>
        <dbReference type="Proteomes" id="UP000425411"/>
    </source>
</evidence>
<accession>A0AAP9KT63</accession>
<proteinExistence type="predicted"/>
<dbReference type="EMBL" id="CP046314">
    <property type="protein sequence ID" value="QGS09118.1"/>
    <property type="molecule type" value="Genomic_DNA"/>
</dbReference>
<dbReference type="RefSeq" id="WP_004634316.1">
    <property type="nucleotide sequence ID" value="NZ_CP046314.1"/>
</dbReference>
<protein>
    <submittedName>
        <fullName evidence="2">Uncharacterized protein</fullName>
    </submittedName>
</protein>
<keyword evidence="1" id="KW-1133">Transmembrane helix</keyword>
<evidence type="ECO:0000256" key="1">
    <source>
        <dbReference type="SAM" id="Phobius"/>
    </source>
</evidence>